<dbReference type="AlphaFoldDB" id="A0A956NKP9"/>
<dbReference type="Proteomes" id="UP000739538">
    <property type="component" value="Unassembled WGS sequence"/>
</dbReference>
<accession>A0A956NKP9</accession>
<feature type="transmembrane region" description="Helical" evidence="1">
    <location>
        <begin position="136"/>
        <end position="156"/>
    </location>
</feature>
<proteinExistence type="predicted"/>
<evidence type="ECO:0000313" key="2">
    <source>
        <dbReference type="EMBL" id="MCA9758879.1"/>
    </source>
</evidence>
<reference evidence="2" key="1">
    <citation type="submission" date="2020-04" db="EMBL/GenBank/DDBJ databases">
        <authorList>
            <person name="Zhang T."/>
        </authorList>
    </citation>
    <scope>NUCLEOTIDE SEQUENCE</scope>
    <source>
        <strain evidence="2">HKST-UBA02</strain>
    </source>
</reference>
<protein>
    <submittedName>
        <fullName evidence="2">Uncharacterized protein</fullName>
    </submittedName>
</protein>
<reference evidence="2" key="2">
    <citation type="journal article" date="2021" name="Microbiome">
        <title>Successional dynamics and alternative stable states in a saline activated sludge microbial community over 9 years.</title>
        <authorList>
            <person name="Wang Y."/>
            <person name="Ye J."/>
            <person name="Ju F."/>
            <person name="Liu L."/>
            <person name="Boyd J.A."/>
            <person name="Deng Y."/>
            <person name="Parks D.H."/>
            <person name="Jiang X."/>
            <person name="Yin X."/>
            <person name="Woodcroft B.J."/>
            <person name="Tyson G.W."/>
            <person name="Hugenholtz P."/>
            <person name="Polz M.F."/>
            <person name="Zhang T."/>
        </authorList>
    </citation>
    <scope>NUCLEOTIDE SEQUENCE</scope>
    <source>
        <strain evidence="2">HKST-UBA02</strain>
    </source>
</reference>
<sequence>MRNRGNILDRLLPRLSPRFCLRFCLQFSLGLILLSSCITGVRAAELTVDVDHPTRGETVHVRISGVDDPTQVELSAAYRPGSATEDVIPVGRFGADGSVAWTPAIAGLSRLSALGGDGTAVTTRDVAVRFDSSPPLGILILLVAGLLLFGGTTVMLRRALED</sequence>
<keyword evidence="1" id="KW-1133">Transmembrane helix</keyword>
<name>A0A956NKP9_UNCEI</name>
<organism evidence="2 3">
    <name type="scientific">Eiseniibacteriota bacterium</name>
    <dbReference type="NCBI Taxonomy" id="2212470"/>
    <lineage>
        <taxon>Bacteria</taxon>
        <taxon>Candidatus Eiseniibacteriota</taxon>
    </lineage>
</organism>
<keyword evidence="1" id="KW-0472">Membrane</keyword>
<evidence type="ECO:0000313" key="3">
    <source>
        <dbReference type="Proteomes" id="UP000739538"/>
    </source>
</evidence>
<evidence type="ECO:0000256" key="1">
    <source>
        <dbReference type="SAM" id="Phobius"/>
    </source>
</evidence>
<comment type="caution">
    <text evidence="2">The sequence shown here is derived from an EMBL/GenBank/DDBJ whole genome shotgun (WGS) entry which is preliminary data.</text>
</comment>
<gene>
    <name evidence="2" type="ORF">KDA27_24000</name>
</gene>
<keyword evidence="1" id="KW-0812">Transmembrane</keyword>
<dbReference type="EMBL" id="JAGQHS010000224">
    <property type="protein sequence ID" value="MCA9758879.1"/>
    <property type="molecule type" value="Genomic_DNA"/>
</dbReference>